<reference evidence="1 2" key="1">
    <citation type="journal article" date="2014" name="Curr. Biol.">
        <title>The genome of the clonal raider ant Cerapachys biroi.</title>
        <authorList>
            <person name="Oxley P.R."/>
            <person name="Ji L."/>
            <person name="Fetter-Pruneda I."/>
            <person name="McKenzie S.K."/>
            <person name="Li C."/>
            <person name="Hu H."/>
            <person name="Zhang G."/>
            <person name="Kronauer D.J."/>
        </authorList>
    </citation>
    <scope>NUCLEOTIDE SEQUENCE [LARGE SCALE GENOMIC DNA]</scope>
</reference>
<organism evidence="1 2">
    <name type="scientific">Ooceraea biroi</name>
    <name type="common">Clonal raider ant</name>
    <name type="synonym">Cerapachys biroi</name>
    <dbReference type="NCBI Taxonomy" id="2015173"/>
    <lineage>
        <taxon>Eukaryota</taxon>
        <taxon>Metazoa</taxon>
        <taxon>Ecdysozoa</taxon>
        <taxon>Arthropoda</taxon>
        <taxon>Hexapoda</taxon>
        <taxon>Insecta</taxon>
        <taxon>Pterygota</taxon>
        <taxon>Neoptera</taxon>
        <taxon>Endopterygota</taxon>
        <taxon>Hymenoptera</taxon>
        <taxon>Apocrita</taxon>
        <taxon>Aculeata</taxon>
        <taxon>Formicoidea</taxon>
        <taxon>Formicidae</taxon>
        <taxon>Dorylinae</taxon>
        <taxon>Ooceraea</taxon>
    </lineage>
</organism>
<keyword evidence="2" id="KW-1185">Reference proteome</keyword>
<name>A0A026W6D9_OOCBI</name>
<dbReference type="AlphaFoldDB" id="A0A026W6D9"/>
<gene>
    <name evidence="1" type="ORF">X777_10254</name>
</gene>
<sequence length="95" mass="10630">MNLREAGKKDSASIVKELCVASPKRDQALAIIVDADLSTHQYNVIRQQVKNINSKLYPPYYKVKEAKQLCYPSGITLTEISAEVKLQSLIDHTVV</sequence>
<dbReference type="Proteomes" id="UP000053097">
    <property type="component" value="Unassembled WGS sequence"/>
</dbReference>
<accession>A0A026W6D9</accession>
<proteinExistence type="predicted"/>
<dbReference type="EMBL" id="KK107406">
    <property type="protein sequence ID" value="EZA51186.1"/>
    <property type="molecule type" value="Genomic_DNA"/>
</dbReference>
<evidence type="ECO:0000313" key="1">
    <source>
        <dbReference type="EMBL" id="EZA51186.1"/>
    </source>
</evidence>
<protein>
    <submittedName>
        <fullName evidence="1">Uncharacterized protein</fullName>
    </submittedName>
</protein>
<dbReference type="OMA" id="KECYPSQ"/>
<evidence type="ECO:0000313" key="2">
    <source>
        <dbReference type="Proteomes" id="UP000053097"/>
    </source>
</evidence>